<sequence length="194" mass="20790">MRDINVSTEAHILEAAFAVFSQNPGASLADVAKHAGVGRATLHRHFAGRDDLIVALTLTAAQELDEAVETATAHCQTYTHALEVALGAILPLAARHMFLATEPAINDPRVAEVYASQTRDLTHDIDMAKAEGAFDPHVPTEWIVQAYDNLIYAGWAMVAAGDATPKQAAALAWRTLTQGTGNDAPSARNPWHPH</sequence>
<dbReference type="KEGG" id="tom:BWR18_14345"/>
<dbReference type="InterPro" id="IPR009057">
    <property type="entry name" value="Homeodomain-like_sf"/>
</dbReference>
<dbReference type="PROSITE" id="PS50977">
    <property type="entry name" value="HTH_TETR_2"/>
    <property type="match status" value="1"/>
</dbReference>
<dbReference type="EMBL" id="CP019312">
    <property type="protein sequence ID" value="APX12732.1"/>
    <property type="molecule type" value="Genomic_DNA"/>
</dbReference>
<feature type="DNA-binding region" description="H-T-H motif" evidence="4">
    <location>
        <begin position="27"/>
        <end position="46"/>
    </location>
</feature>
<name>A0A1P8MXM0_9RHOB</name>
<evidence type="ECO:0000256" key="1">
    <source>
        <dbReference type="ARBA" id="ARBA00023015"/>
    </source>
</evidence>
<evidence type="ECO:0000256" key="3">
    <source>
        <dbReference type="ARBA" id="ARBA00023163"/>
    </source>
</evidence>
<dbReference type="STRING" id="299262.BWR18_14345"/>
<organism evidence="6 7">
    <name type="scientific">Tateyamaria omphalii</name>
    <dbReference type="NCBI Taxonomy" id="299262"/>
    <lineage>
        <taxon>Bacteria</taxon>
        <taxon>Pseudomonadati</taxon>
        <taxon>Pseudomonadota</taxon>
        <taxon>Alphaproteobacteria</taxon>
        <taxon>Rhodobacterales</taxon>
        <taxon>Roseobacteraceae</taxon>
        <taxon>Tateyamaria</taxon>
    </lineage>
</organism>
<evidence type="ECO:0000259" key="5">
    <source>
        <dbReference type="PROSITE" id="PS50977"/>
    </source>
</evidence>
<keyword evidence="2 4" id="KW-0238">DNA-binding</keyword>
<dbReference type="Pfam" id="PF00440">
    <property type="entry name" value="TetR_N"/>
    <property type="match status" value="1"/>
</dbReference>
<dbReference type="SUPFAM" id="SSF46689">
    <property type="entry name" value="Homeodomain-like"/>
    <property type="match status" value="1"/>
</dbReference>
<evidence type="ECO:0000313" key="6">
    <source>
        <dbReference type="EMBL" id="APX12732.1"/>
    </source>
</evidence>
<dbReference type="RefSeq" id="WP_076629157.1">
    <property type="nucleotide sequence ID" value="NZ_CP019312.1"/>
</dbReference>
<gene>
    <name evidence="6" type="ORF">BWR18_14345</name>
</gene>
<dbReference type="GO" id="GO:0003700">
    <property type="term" value="F:DNA-binding transcription factor activity"/>
    <property type="evidence" value="ECO:0007669"/>
    <property type="project" value="TreeGrafter"/>
</dbReference>
<dbReference type="PANTHER" id="PTHR30055:SF234">
    <property type="entry name" value="HTH-TYPE TRANSCRIPTIONAL REGULATOR BETI"/>
    <property type="match status" value="1"/>
</dbReference>
<evidence type="ECO:0000256" key="4">
    <source>
        <dbReference type="PROSITE-ProRule" id="PRU00335"/>
    </source>
</evidence>
<accession>A0A1P8MXM0</accession>
<evidence type="ECO:0000313" key="7">
    <source>
        <dbReference type="Proteomes" id="UP000186336"/>
    </source>
</evidence>
<reference evidence="6 7" key="1">
    <citation type="submission" date="2017-01" db="EMBL/GenBank/DDBJ databases">
        <title>Complete genome of Tateyamaria omphalii DOK1-4 isolated from seawater in Dokdo.</title>
        <authorList>
            <person name="Kim J.H."/>
            <person name="Chi W.-J."/>
        </authorList>
    </citation>
    <scope>NUCLEOTIDE SEQUENCE [LARGE SCALE GENOMIC DNA]</scope>
    <source>
        <strain evidence="6 7">DOK1-4</strain>
    </source>
</reference>
<dbReference type="Gene3D" id="1.10.357.10">
    <property type="entry name" value="Tetracycline Repressor, domain 2"/>
    <property type="match status" value="1"/>
</dbReference>
<dbReference type="InterPro" id="IPR001647">
    <property type="entry name" value="HTH_TetR"/>
</dbReference>
<proteinExistence type="predicted"/>
<dbReference type="InterPro" id="IPR050109">
    <property type="entry name" value="HTH-type_TetR-like_transc_reg"/>
</dbReference>
<dbReference type="GO" id="GO:0000976">
    <property type="term" value="F:transcription cis-regulatory region binding"/>
    <property type="evidence" value="ECO:0007669"/>
    <property type="project" value="TreeGrafter"/>
</dbReference>
<feature type="domain" description="HTH tetR-type" evidence="5">
    <location>
        <begin position="6"/>
        <end position="64"/>
    </location>
</feature>
<evidence type="ECO:0000256" key="2">
    <source>
        <dbReference type="ARBA" id="ARBA00023125"/>
    </source>
</evidence>
<keyword evidence="1" id="KW-0805">Transcription regulation</keyword>
<keyword evidence="7" id="KW-1185">Reference proteome</keyword>
<dbReference type="AlphaFoldDB" id="A0A1P8MXM0"/>
<protein>
    <recommendedName>
        <fullName evidence="5">HTH tetR-type domain-containing protein</fullName>
    </recommendedName>
</protein>
<dbReference type="Proteomes" id="UP000186336">
    <property type="component" value="Chromosome"/>
</dbReference>
<keyword evidence="3" id="KW-0804">Transcription</keyword>
<dbReference type="PANTHER" id="PTHR30055">
    <property type="entry name" value="HTH-TYPE TRANSCRIPTIONAL REGULATOR RUTR"/>
    <property type="match status" value="1"/>
</dbReference>